<dbReference type="EMBL" id="AP029265">
    <property type="protein sequence ID" value="BFF99571.1"/>
    <property type="molecule type" value="Genomic_DNA"/>
</dbReference>
<dbReference type="SMART" id="SM00325">
    <property type="entry name" value="RhoGEF"/>
    <property type="match status" value="1"/>
</dbReference>
<gene>
    <name evidence="8" type="ORF">DMAD_07438</name>
</gene>
<accession>A0AAU9FVV1</accession>
<dbReference type="InterPro" id="IPR035899">
    <property type="entry name" value="DBL_dom_sf"/>
</dbReference>
<dbReference type="PROSITE" id="PS50002">
    <property type="entry name" value="SH3"/>
    <property type="match status" value="1"/>
</dbReference>
<dbReference type="PROSITE" id="PS00741">
    <property type="entry name" value="DH_1"/>
    <property type="match status" value="1"/>
</dbReference>
<dbReference type="Gene3D" id="2.30.30.40">
    <property type="entry name" value="SH3 Domains"/>
    <property type="match status" value="1"/>
</dbReference>
<feature type="domain" description="DH" evidence="7">
    <location>
        <begin position="507"/>
        <end position="689"/>
    </location>
</feature>
<feature type="compositionally biased region" description="Polar residues" evidence="4">
    <location>
        <begin position="475"/>
        <end position="489"/>
    </location>
</feature>
<feature type="compositionally biased region" description="Polar residues" evidence="4">
    <location>
        <begin position="365"/>
        <end position="381"/>
    </location>
</feature>
<evidence type="ECO:0000313" key="8">
    <source>
        <dbReference type="EMBL" id="BFF99571.1"/>
    </source>
</evidence>
<feature type="compositionally biased region" description="Basic and acidic residues" evidence="4">
    <location>
        <begin position="336"/>
        <end position="351"/>
    </location>
</feature>
<feature type="compositionally biased region" description="Basic and acidic residues" evidence="4">
    <location>
        <begin position="453"/>
        <end position="466"/>
    </location>
</feature>
<dbReference type="PROSITE" id="PS50003">
    <property type="entry name" value="PH_DOMAIN"/>
    <property type="match status" value="1"/>
</dbReference>
<sequence length="830" mass="90732">MKSVKKFLNERMNSVDSADAGGGGAGVAAGGGNATAAQKKTSLDRLKYGEPGAGGGSLDRDSSSGIKGYVSLPNTPLPLSAPIAVGDPSPSPSLADSAQNTPLCTLQEDDATSPPPGGGSATSQKQVEHSPFTFPSVDSPTAGAAAVPVQRKSRRKISLPWFRQSSVSSHGVLARQHTIDTPSSFRFFRQPSSSGFKLGNQEATWVVADYIATSGSNELSVSKGQQVEIIEQPSATEPDFCLVRLNPQHDDAAVQEGLVPVSVLKPPPGSHNKATGSTAVAGGAKANENMQEQGNRSKTDALSSSTKRRGFSGRNWLPLMNRKVEKPPSNKPLVKKPSEKNLRLPQKHAEDLATEQQQQQQQQQPGGSPSTVVPQFPTQHQAPPPPSSGAGAGADYEPDEEAGLEMPPPMKPIQEPHLMANGPPAFTKDVKESSSNLANSGKMDGNPLSEIEQIVRERTEQHESNSRVDVGGGENASTNGHGRSHGSTDNNDESHSAVSDKAAALKKRQCVFAELVSTEESYVQDLQEIVNGYMSEINNTNSDIPMPEDLKGGKMKLVFNNIKDIYEWHRDFFLRALRNCQKSPADLGPLVKRSATKFALYYTYCSNKPLSEYIVSAHYQYFDCIRQKLGHRLDLSNLIIKPVQRITKYELLIKEIIKATEAAGLYKEVPMLQEAYQHMKVVVKTVNDMMVVLRSLQDFDGEITAQGSLLMQGPLNCLVDAGQKQRELQVFLFQQIVIFADIEKAKNQYSSPTFKYRSHIQLNHMQMKELGDCRFQIKSTDPNKIPEVTVVCQASTQERYADWRDMLNKILQQQNDLIFMLSNPLQTKNK</sequence>
<dbReference type="GO" id="GO:0019898">
    <property type="term" value="C:extrinsic component of membrane"/>
    <property type="evidence" value="ECO:0007669"/>
    <property type="project" value="TreeGrafter"/>
</dbReference>
<dbReference type="Gene3D" id="2.30.29.30">
    <property type="entry name" value="Pleckstrin-homology domain (PH domain)/Phosphotyrosine-binding domain (PTB)"/>
    <property type="match status" value="1"/>
</dbReference>
<dbReference type="InterPro" id="IPR001849">
    <property type="entry name" value="PH_domain"/>
</dbReference>
<dbReference type="InterPro" id="IPR051336">
    <property type="entry name" value="RhoGEF_Guanine_NuclExch_SF"/>
</dbReference>
<dbReference type="SUPFAM" id="SSF50044">
    <property type="entry name" value="SH3-domain"/>
    <property type="match status" value="1"/>
</dbReference>
<evidence type="ECO:0000256" key="1">
    <source>
        <dbReference type="ARBA" id="ARBA00022443"/>
    </source>
</evidence>
<dbReference type="CDD" id="cd00160">
    <property type="entry name" value="RhoGEF"/>
    <property type="match status" value="1"/>
</dbReference>
<feature type="compositionally biased region" description="Polar residues" evidence="4">
    <location>
        <begin position="288"/>
        <end position="305"/>
    </location>
</feature>
<dbReference type="InterPro" id="IPR001452">
    <property type="entry name" value="SH3_domain"/>
</dbReference>
<dbReference type="InterPro" id="IPR055251">
    <property type="entry name" value="SOS1_NGEF_PH"/>
</dbReference>
<keyword evidence="9" id="KW-1185">Reference proteome</keyword>
<dbReference type="GO" id="GO:0005085">
    <property type="term" value="F:guanyl-nucleotide exchange factor activity"/>
    <property type="evidence" value="ECO:0007669"/>
    <property type="project" value="UniProtKB-KW"/>
</dbReference>
<dbReference type="SMART" id="SM00233">
    <property type="entry name" value="PH"/>
    <property type="match status" value="1"/>
</dbReference>
<evidence type="ECO:0000259" key="7">
    <source>
        <dbReference type="PROSITE" id="PS50010"/>
    </source>
</evidence>
<dbReference type="InterPro" id="IPR000219">
    <property type="entry name" value="DH_dom"/>
</dbReference>
<dbReference type="GO" id="GO:0007411">
    <property type="term" value="P:axon guidance"/>
    <property type="evidence" value="ECO:0007669"/>
    <property type="project" value="TreeGrafter"/>
</dbReference>
<dbReference type="FunFam" id="1.20.900.10:FF:000040">
    <property type="entry name" value="Trio, isoform D"/>
    <property type="match status" value="1"/>
</dbReference>
<keyword evidence="1 3" id="KW-0728">SH3 domain</keyword>
<feature type="domain" description="SH3" evidence="5">
    <location>
        <begin position="199"/>
        <end position="269"/>
    </location>
</feature>
<dbReference type="Pfam" id="PF00621">
    <property type="entry name" value="RhoGEF"/>
    <property type="match status" value="1"/>
</dbReference>
<name>A0AAU9FVV1_DROMD</name>
<dbReference type="AlphaFoldDB" id="A0AAU9FVV1"/>
<feature type="compositionally biased region" description="Polar residues" evidence="4">
    <location>
        <begin position="94"/>
        <end position="104"/>
    </location>
</feature>
<feature type="compositionally biased region" description="Gly residues" evidence="4">
    <location>
        <begin position="20"/>
        <end position="33"/>
    </location>
</feature>
<keyword evidence="2" id="KW-0344">Guanine-nucleotide releasing factor</keyword>
<dbReference type="CDD" id="cd13241">
    <property type="entry name" value="PH2_Kalirin_Trio_p63RhoGEF"/>
    <property type="match status" value="1"/>
</dbReference>
<dbReference type="Pfam" id="PF22697">
    <property type="entry name" value="SOS1_NGEF_PH"/>
    <property type="match status" value="1"/>
</dbReference>
<dbReference type="Proteomes" id="UP001500889">
    <property type="component" value="Chromosome J"/>
</dbReference>
<feature type="region of interest" description="Disordered" evidence="4">
    <location>
        <begin position="288"/>
        <end position="500"/>
    </location>
</feature>
<dbReference type="PROSITE" id="PS50010">
    <property type="entry name" value="DH_2"/>
    <property type="match status" value="1"/>
</dbReference>
<evidence type="ECO:0000256" key="2">
    <source>
        <dbReference type="ARBA" id="ARBA00022658"/>
    </source>
</evidence>
<dbReference type="InterPro" id="IPR036028">
    <property type="entry name" value="SH3-like_dom_sf"/>
</dbReference>
<feature type="region of interest" description="Disordered" evidence="4">
    <location>
        <begin position="14"/>
        <end position="150"/>
    </location>
</feature>
<dbReference type="PANTHER" id="PTHR22826:SF106">
    <property type="entry name" value="TRIO, ISOFORM A"/>
    <property type="match status" value="1"/>
</dbReference>
<dbReference type="GO" id="GO:0035556">
    <property type="term" value="P:intracellular signal transduction"/>
    <property type="evidence" value="ECO:0007669"/>
    <property type="project" value="InterPro"/>
</dbReference>
<dbReference type="SUPFAM" id="SSF50729">
    <property type="entry name" value="PH domain-like"/>
    <property type="match status" value="1"/>
</dbReference>
<dbReference type="GO" id="GO:0005737">
    <property type="term" value="C:cytoplasm"/>
    <property type="evidence" value="ECO:0007669"/>
    <property type="project" value="TreeGrafter"/>
</dbReference>
<organism evidence="8 9">
    <name type="scientific">Drosophila madeirensis</name>
    <name type="common">Fruit fly</name>
    <dbReference type="NCBI Taxonomy" id="30013"/>
    <lineage>
        <taxon>Eukaryota</taxon>
        <taxon>Metazoa</taxon>
        <taxon>Ecdysozoa</taxon>
        <taxon>Arthropoda</taxon>
        <taxon>Hexapoda</taxon>
        <taxon>Insecta</taxon>
        <taxon>Pterygota</taxon>
        <taxon>Neoptera</taxon>
        <taxon>Endopterygota</taxon>
        <taxon>Diptera</taxon>
        <taxon>Brachycera</taxon>
        <taxon>Muscomorpha</taxon>
        <taxon>Ephydroidea</taxon>
        <taxon>Drosophilidae</taxon>
        <taxon>Drosophila</taxon>
        <taxon>Sophophora</taxon>
    </lineage>
</organism>
<evidence type="ECO:0000256" key="3">
    <source>
        <dbReference type="PROSITE-ProRule" id="PRU00192"/>
    </source>
</evidence>
<dbReference type="PANTHER" id="PTHR22826">
    <property type="entry name" value="RHO GUANINE EXCHANGE FACTOR-RELATED"/>
    <property type="match status" value="1"/>
</dbReference>
<dbReference type="InterPro" id="IPR011993">
    <property type="entry name" value="PH-like_dom_sf"/>
</dbReference>
<dbReference type="InterPro" id="IPR001331">
    <property type="entry name" value="GDS_CDC24_CS"/>
</dbReference>
<feature type="domain" description="PH" evidence="6">
    <location>
        <begin position="702"/>
        <end position="812"/>
    </location>
</feature>
<reference evidence="8 9" key="1">
    <citation type="submission" date="2024-02" db="EMBL/GenBank/DDBJ databases">
        <title>A chromosome-level genome assembly of Drosophila madeirensis, a fruit fly species endemic to Madeira island.</title>
        <authorList>
            <person name="Tomihara K."/>
            <person name="Llopart A."/>
            <person name="Yamamoto D."/>
        </authorList>
    </citation>
    <scope>NUCLEOTIDE SEQUENCE [LARGE SCALE GENOMIC DNA]</scope>
    <source>
        <strain evidence="8 9">RF1</strain>
    </source>
</reference>
<proteinExistence type="predicted"/>
<evidence type="ECO:0000256" key="4">
    <source>
        <dbReference type="SAM" id="MobiDB-lite"/>
    </source>
</evidence>
<protein>
    <submittedName>
        <fullName evidence="8">Triple functional domain protein</fullName>
    </submittedName>
</protein>
<dbReference type="Gene3D" id="1.20.900.10">
    <property type="entry name" value="Dbl homology (DH) domain"/>
    <property type="match status" value="1"/>
</dbReference>
<evidence type="ECO:0000259" key="6">
    <source>
        <dbReference type="PROSITE" id="PS50003"/>
    </source>
</evidence>
<evidence type="ECO:0000259" key="5">
    <source>
        <dbReference type="PROSITE" id="PS50002"/>
    </source>
</evidence>
<dbReference type="SUPFAM" id="SSF48065">
    <property type="entry name" value="DBL homology domain (DH-domain)"/>
    <property type="match status" value="1"/>
</dbReference>
<evidence type="ECO:0000313" key="9">
    <source>
        <dbReference type="Proteomes" id="UP001500889"/>
    </source>
</evidence>